<name>A0A017TAM9_9BACT</name>
<evidence type="ECO:0000313" key="4">
    <source>
        <dbReference type="Proteomes" id="UP000019678"/>
    </source>
</evidence>
<dbReference type="PRINTS" id="PR01217">
    <property type="entry name" value="PRICHEXTENSN"/>
</dbReference>
<evidence type="ECO:0000313" key="3">
    <source>
        <dbReference type="EMBL" id="EYF05656.1"/>
    </source>
</evidence>
<accession>A0A017TAM9</accession>
<evidence type="ECO:0000256" key="2">
    <source>
        <dbReference type="SAM" id="SignalP"/>
    </source>
</evidence>
<dbReference type="eggNOG" id="ENOG5030JC0">
    <property type="taxonomic scope" value="Bacteria"/>
</dbReference>
<dbReference type="RefSeq" id="WP_052375316.1">
    <property type="nucleotide sequence ID" value="NZ_ASRX01000021.1"/>
</dbReference>
<gene>
    <name evidence="3" type="ORF">CAP_2946</name>
</gene>
<keyword evidence="2" id="KW-0732">Signal</keyword>
<dbReference type="EMBL" id="ASRX01000021">
    <property type="protein sequence ID" value="EYF05656.1"/>
    <property type="molecule type" value="Genomic_DNA"/>
</dbReference>
<dbReference type="InterPro" id="IPR008993">
    <property type="entry name" value="TIMP-like_OB-fold"/>
</dbReference>
<proteinExistence type="predicted"/>
<feature type="signal peptide" evidence="2">
    <location>
        <begin position="1"/>
        <end position="25"/>
    </location>
</feature>
<dbReference type="STRING" id="1192034.CAP_2946"/>
<dbReference type="SUPFAM" id="SSF50242">
    <property type="entry name" value="TIMP-like"/>
    <property type="match status" value="1"/>
</dbReference>
<feature type="region of interest" description="Disordered" evidence="1">
    <location>
        <begin position="132"/>
        <end position="188"/>
    </location>
</feature>
<evidence type="ECO:0000256" key="1">
    <source>
        <dbReference type="SAM" id="MobiDB-lite"/>
    </source>
</evidence>
<dbReference type="Gene3D" id="2.40.50.120">
    <property type="match status" value="1"/>
</dbReference>
<comment type="caution">
    <text evidence="3">The sequence shown here is derived from an EMBL/GenBank/DDBJ whole genome shotgun (WGS) entry which is preliminary data.</text>
</comment>
<protein>
    <submittedName>
        <fullName evidence="3">Uncharacterized protein</fullName>
    </submittedName>
</protein>
<feature type="compositionally biased region" description="Pro residues" evidence="1">
    <location>
        <begin position="137"/>
        <end position="160"/>
    </location>
</feature>
<feature type="compositionally biased region" description="Pro residues" evidence="1">
    <location>
        <begin position="168"/>
        <end position="186"/>
    </location>
</feature>
<keyword evidence="4" id="KW-1185">Reference proteome</keyword>
<feature type="region of interest" description="Disordered" evidence="1">
    <location>
        <begin position="221"/>
        <end position="260"/>
    </location>
</feature>
<dbReference type="OrthoDB" id="5526786at2"/>
<sequence length="260" mass="25825">MRIPAFALAFSAALAILSPTNDALACRCTPPRTVAIAMKDATAVFKGKVTAVVKGAAPGSTLLVKFDVSTSWKGPPGATIEVRTASDGAACGLYFTEGAEWLVYASTNDGALSTGLCSRSKPLADAAEDLAQLGAGTPPPAPAPTPSPAPIPDPSAPSPSPSDSTPSTSPPGAPPPAPPGNEPSPVAPGAGGCACALAVDASDPHPLWLAALGALALVARRRARPSSAPSGATVPAHARPGLHPRDCPRHPVPRATCRGV</sequence>
<reference evidence="3 4" key="1">
    <citation type="submission" date="2013-05" db="EMBL/GenBank/DDBJ databases">
        <title>Genome assembly of Chondromyces apiculatus DSM 436.</title>
        <authorList>
            <person name="Sharma G."/>
            <person name="Khatri I."/>
            <person name="Kaur C."/>
            <person name="Mayilraj S."/>
            <person name="Subramanian S."/>
        </authorList>
    </citation>
    <scope>NUCLEOTIDE SEQUENCE [LARGE SCALE GENOMIC DNA]</scope>
    <source>
        <strain evidence="3 4">DSM 436</strain>
    </source>
</reference>
<dbReference type="AlphaFoldDB" id="A0A017TAM9"/>
<feature type="chain" id="PRO_5001500125" evidence="2">
    <location>
        <begin position="26"/>
        <end position="260"/>
    </location>
</feature>
<organism evidence="3 4">
    <name type="scientific">Chondromyces apiculatus DSM 436</name>
    <dbReference type="NCBI Taxonomy" id="1192034"/>
    <lineage>
        <taxon>Bacteria</taxon>
        <taxon>Pseudomonadati</taxon>
        <taxon>Myxococcota</taxon>
        <taxon>Polyangia</taxon>
        <taxon>Polyangiales</taxon>
        <taxon>Polyangiaceae</taxon>
        <taxon>Chondromyces</taxon>
    </lineage>
</organism>
<dbReference type="Proteomes" id="UP000019678">
    <property type="component" value="Unassembled WGS sequence"/>
</dbReference>